<organism evidence="2 3">
    <name type="scientific">Emiliania huxleyi (strain CCMP1516)</name>
    <dbReference type="NCBI Taxonomy" id="280463"/>
    <lineage>
        <taxon>Eukaryota</taxon>
        <taxon>Haptista</taxon>
        <taxon>Haptophyta</taxon>
        <taxon>Prymnesiophyceae</taxon>
        <taxon>Isochrysidales</taxon>
        <taxon>Noelaerhabdaceae</taxon>
        <taxon>Emiliania</taxon>
    </lineage>
</organism>
<reference evidence="3" key="1">
    <citation type="journal article" date="2013" name="Nature">
        <title>Pan genome of the phytoplankton Emiliania underpins its global distribution.</title>
        <authorList>
            <person name="Read B.A."/>
            <person name="Kegel J."/>
            <person name="Klute M.J."/>
            <person name="Kuo A."/>
            <person name="Lefebvre S.C."/>
            <person name="Maumus F."/>
            <person name="Mayer C."/>
            <person name="Miller J."/>
            <person name="Monier A."/>
            <person name="Salamov A."/>
            <person name="Young J."/>
            <person name="Aguilar M."/>
            <person name="Claverie J.M."/>
            <person name="Frickenhaus S."/>
            <person name="Gonzalez K."/>
            <person name="Herman E.K."/>
            <person name="Lin Y.C."/>
            <person name="Napier J."/>
            <person name="Ogata H."/>
            <person name="Sarno A.F."/>
            <person name="Shmutz J."/>
            <person name="Schroeder D."/>
            <person name="de Vargas C."/>
            <person name="Verret F."/>
            <person name="von Dassow P."/>
            <person name="Valentin K."/>
            <person name="Van de Peer Y."/>
            <person name="Wheeler G."/>
            <person name="Dacks J.B."/>
            <person name="Delwiche C.F."/>
            <person name="Dyhrman S.T."/>
            <person name="Glockner G."/>
            <person name="John U."/>
            <person name="Richards T."/>
            <person name="Worden A.Z."/>
            <person name="Zhang X."/>
            <person name="Grigoriev I.V."/>
            <person name="Allen A.E."/>
            <person name="Bidle K."/>
            <person name="Borodovsky M."/>
            <person name="Bowler C."/>
            <person name="Brownlee C."/>
            <person name="Cock J.M."/>
            <person name="Elias M."/>
            <person name="Gladyshev V.N."/>
            <person name="Groth M."/>
            <person name="Guda C."/>
            <person name="Hadaegh A."/>
            <person name="Iglesias-Rodriguez M.D."/>
            <person name="Jenkins J."/>
            <person name="Jones B.M."/>
            <person name="Lawson T."/>
            <person name="Leese F."/>
            <person name="Lindquist E."/>
            <person name="Lobanov A."/>
            <person name="Lomsadze A."/>
            <person name="Malik S.B."/>
            <person name="Marsh M.E."/>
            <person name="Mackinder L."/>
            <person name="Mock T."/>
            <person name="Mueller-Roeber B."/>
            <person name="Pagarete A."/>
            <person name="Parker M."/>
            <person name="Probert I."/>
            <person name="Quesneville H."/>
            <person name="Raines C."/>
            <person name="Rensing S.A."/>
            <person name="Riano-Pachon D.M."/>
            <person name="Richier S."/>
            <person name="Rokitta S."/>
            <person name="Shiraiwa Y."/>
            <person name="Soanes D.M."/>
            <person name="van der Giezen M."/>
            <person name="Wahlund T.M."/>
            <person name="Williams B."/>
            <person name="Wilson W."/>
            <person name="Wolfe G."/>
            <person name="Wurch L.L."/>
        </authorList>
    </citation>
    <scope>NUCLEOTIDE SEQUENCE</scope>
</reference>
<proteinExistence type="predicted"/>
<protein>
    <recommendedName>
        <fullName evidence="4">FHA domain-containing protein</fullName>
    </recommendedName>
</protein>
<feature type="compositionally biased region" description="Low complexity" evidence="1">
    <location>
        <begin position="408"/>
        <end position="420"/>
    </location>
</feature>
<evidence type="ECO:0000313" key="3">
    <source>
        <dbReference type="Proteomes" id="UP000013827"/>
    </source>
</evidence>
<dbReference type="PaxDb" id="2903-EOD10192"/>
<dbReference type="KEGG" id="ehx:EMIHUDRAFT_215847"/>
<dbReference type="Proteomes" id="UP000013827">
    <property type="component" value="Unassembled WGS sequence"/>
</dbReference>
<evidence type="ECO:0000256" key="1">
    <source>
        <dbReference type="SAM" id="MobiDB-lite"/>
    </source>
</evidence>
<dbReference type="HOGENOM" id="CLU_464192_0_0_1"/>
<feature type="compositionally biased region" description="Low complexity" evidence="1">
    <location>
        <begin position="495"/>
        <end position="506"/>
    </location>
</feature>
<reference evidence="2" key="2">
    <citation type="submission" date="2024-10" db="UniProtKB">
        <authorList>
            <consortium name="EnsemblProtists"/>
        </authorList>
    </citation>
    <scope>IDENTIFICATION</scope>
</reference>
<name>A0A0D3IG07_EMIH1</name>
<evidence type="ECO:0008006" key="4">
    <source>
        <dbReference type="Google" id="ProtNLM"/>
    </source>
</evidence>
<accession>A0A0D3IG07</accession>
<sequence length="588" mass="59206">MPETPAAASPVWELRLVGGASTVRSVPLSQDVTIGRTALGIDGSTISRSRHVRFFCDAEHAVRCVALHENPVRIVASGGEASHEIGLGHANGDSALLYPGCLLQLGDLENSVDRKVFCYLLARGSPPQKLSGAMAGSATARVDVAVRASEPAPANAASHAVPPRTITADAGVQAVEPAPTQADASMQVVPAAADASMQVVPAAADASMQVAPAAADASMQVAPAAADSSVQAAPAAADASAQAAEPAVATTDSAVQAVESRPPSADSSVQAAEPPPAAADASVQSAPLPATVDACLQHSIPTADTGIQTAPAPEKEAAEGASALAAPPADAPGEEAPADAQAEGVAAGPPEQAGLAREGGGEGWAEDGEEAPSSLPGLLFTQLDPPLSPFSQGSRGRASGGDEEEEASQASQHSSLSLGGPPSEASLLPRRVYLIFLSTQSFPGGTQQPPDGADAEATASWGHQLHAMYAALLPPLDFQLHFDLPAWAPLAAADESPARAVGSPERAAPERAAPEKRADAHPEGAPPPMSVAVQSAPLFGFTPATGKRKQRPDEEGEDAAGDAGAARWSVRGISPFTMGIKRLAPAED</sequence>
<evidence type="ECO:0000313" key="2">
    <source>
        <dbReference type="EnsemblProtists" id="EOD10192"/>
    </source>
</evidence>
<feature type="region of interest" description="Disordered" evidence="1">
    <location>
        <begin position="243"/>
        <end position="285"/>
    </location>
</feature>
<dbReference type="EnsemblProtists" id="EOD10192">
    <property type="protein sequence ID" value="EOD10192"/>
    <property type="gene ID" value="EMIHUDRAFT_215847"/>
</dbReference>
<feature type="region of interest" description="Disordered" evidence="1">
    <location>
        <begin position="495"/>
        <end position="568"/>
    </location>
</feature>
<feature type="region of interest" description="Disordered" evidence="1">
    <location>
        <begin position="304"/>
        <end position="423"/>
    </location>
</feature>
<dbReference type="AlphaFoldDB" id="A0A0D3IG07"/>
<keyword evidence="3" id="KW-1185">Reference proteome</keyword>
<feature type="compositionally biased region" description="Basic and acidic residues" evidence="1">
    <location>
        <begin position="507"/>
        <end position="522"/>
    </location>
</feature>
<feature type="compositionally biased region" description="Low complexity" evidence="1">
    <location>
        <begin position="319"/>
        <end position="328"/>
    </location>
</feature>
<dbReference type="GeneID" id="17256458"/>
<dbReference type="RefSeq" id="XP_005762621.1">
    <property type="nucleotide sequence ID" value="XM_005762564.1"/>
</dbReference>